<dbReference type="Proteomes" id="UP000310597">
    <property type="component" value="Unassembled WGS sequence"/>
</dbReference>
<organism evidence="1 2">
    <name type="scientific">Rhodobacter capsulatus</name>
    <name type="common">Rhodopseudomonas capsulata</name>
    <dbReference type="NCBI Taxonomy" id="1061"/>
    <lineage>
        <taxon>Bacteria</taxon>
        <taxon>Pseudomonadati</taxon>
        <taxon>Pseudomonadota</taxon>
        <taxon>Alphaproteobacteria</taxon>
        <taxon>Rhodobacterales</taxon>
        <taxon>Rhodobacter group</taxon>
        <taxon>Rhodobacter</taxon>
    </lineage>
</organism>
<dbReference type="OrthoDB" id="9771846at2"/>
<dbReference type="InterPro" id="IPR029044">
    <property type="entry name" value="Nucleotide-diphossugar_trans"/>
</dbReference>
<evidence type="ECO:0000313" key="1">
    <source>
        <dbReference type="EMBL" id="TKD18109.1"/>
    </source>
</evidence>
<gene>
    <name evidence="1" type="ORF">FBT96_10885</name>
</gene>
<dbReference type="SUPFAM" id="SSF53448">
    <property type="entry name" value="Nucleotide-diphospho-sugar transferases"/>
    <property type="match status" value="1"/>
</dbReference>
<accession>A0A4U1JQF3</accession>
<dbReference type="Pfam" id="PF11316">
    <property type="entry name" value="Rhamno_transf"/>
    <property type="match status" value="1"/>
</dbReference>
<dbReference type="AlphaFoldDB" id="A0A4U1JQF3"/>
<comment type="caution">
    <text evidence="1">The sequence shown here is derived from an EMBL/GenBank/DDBJ whole genome shotgun (WGS) entry which is preliminary data.</text>
</comment>
<proteinExistence type="predicted"/>
<evidence type="ECO:0008006" key="3">
    <source>
        <dbReference type="Google" id="ProtNLM"/>
    </source>
</evidence>
<dbReference type="InterPro" id="IPR021466">
    <property type="entry name" value="Put_rhamnosyl_transferase"/>
</dbReference>
<protein>
    <recommendedName>
        <fullName evidence="3">Rhamnosyl transferase</fullName>
    </recommendedName>
</protein>
<evidence type="ECO:0000313" key="2">
    <source>
        <dbReference type="Proteomes" id="UP000310597"/>
    </source>
</evidence>
<sequence>MPRAVRCAGVFFCLDPWDRSGNPAPIRTGASALSPEFRNQIVGLIRFSFVTTGDFYPGFDTVADMKAFLFDEARLERRFRLFEGICLPTLKAQTDPDFTCIFLLAQDFPKKWRKRLDKLLHGLPFVQIVEKPPMNHYQGIREAFAEVSSAGFTHRTSFRLDDDDAVNLNFIATLRALAAKVHTIPEKDEPIGISFNRGLYLTYSKQGTSYQRAVERTPLSIGTALLAPVSFAGNIYAYNHRALGQVHNTWMDQQDIVYLRTLHRDNKSNPHFSGSMEAVEPKRAAVLLRQKFGFDFDTIERLMAGT</sequence>
<reference evidence="1 2" key="1">
    <citation type="submission" date="2019-04" db="EMBL/GenBank/DDBJ databases">
        <title>Draft Whole-Genome sequence of the purple photosynthetic bacterium Rhodobacter capsulatus SP108 with an indigenous class A beta-lactamase.</title>
        <authorList>
            <person name="Robertson S."/>
            <person name="Meyer T.E."/>
            <person name="Kyndt J.A."/>
        </authorList>
    </citation>
    <scope>NUCLEOTIDE SEQUENCE [LARGE SCALE GENOMIC DNA]</scope>
    <source>
        <strain evidence="1 2">SP108</strain>
    </source>
</reference>
<name>A0A4U1JQF3_RHOCA</name>
<dbReference type="EMBL" id="SWJZ01000043">
    <property type="protein sequence ID" value="TKD18109.1"/>
    <property type="molecule type" value="Genomic_DNA"/>
</dbReference>